<keyword evidence="4 6" id="KW-1133">Transmembrane helix</keyword>
<evidence type="ECO:0000256" key="5">
    <source>
        <dbReference type="ARBA" id="ARBA00023136"/>
    </source>
</evidence>
<dbReference type="InterPro" id="IPR050367">
    <property type="entry name" value="APC_superfamily"/>
</dbReference>
<dbReference type="AlphaFoldDB" id="A0A521ELA7"/>
<dbReference type="Gene3D" id="1.20.1740.10">
    <property type="entry name" value="Amino acid/polyamine transporter I"/>
    <property type="match status" value="1"/>
</dbReference>
<evidence type="ECO:0000256" key="4">
    <source>
        <dbReference type="ARBA" id="ARBA00022989"/>
    </source>
</evidence>
<feature type="transmembrane region" description="Helical" evidence="6">
    <location>
        <begin position="218"/>
        <end position="237"/>
    </location>
</feature>
<gene>
    <name evidence="7" type="ORF">SAMN06264849_109126</name>
</gene>
<evidence type="ECO:0000256" key="1">
    <source>
        <dbReference type="ARBA" id="ARBA00004651"/>
    </source>
</evidence>
<dbReference type="PIRSF" id="PIRSF006060">
    <property type="entry name" value="AA_transporter"/>
    <property type="match status" value="1"/>
</dbReference>
<dbReference type="GO" id="GO:0022857">
    <property type="term" value="F:transmembrane transporter activity"/>
    <property type="evidence" value="ECO:0007669"/>
    <property type="project" value="InterPro"/>
</dbReference>
<keyword evidence="8" id="KW-1185">Reference proteome</keyword>
<feature type="transmembrane region" description="Helical" evidence="6">
    <location>
        <begin position="39"/>
        <end position="63"/>
    </location>
</feature>
<evidence type="ECO:0000313" key="8">
    <source>
        <dbReference type="Proteomes" id="UP000315636"/>
    </source>
</evidence>
<keyword evidence="5 6" id="KW-0472">Membrane</keyword>
<feature type="transmembrane region" description="Helical" evidence="6">
    <location>
        <begin position="316"/>
        <end position="337"/>
    </location>
</feature>
<protein>
    <submittedName>
        <fullName evidence="7">Amino acid/polyamine/organocation transporter, APC superfamily</fullName>
    </submittedName>
</protein>
<reference evidence="7 8" key="1">
    <citation type="submission" date="2017-05" db="EMBL/GenBank/DDBJ databases">
        <authorList>
            <person name="Varghese N."/>
            <person name="Submissions S."/>
        </authorList>
    </citation>
    <scope>NUCLEOTIDE SEQUENCE [LARGE SCALE GENOMIC DNA]</scope>
    <source>
        <strain evidence="7 8">DSM 45474</strain>
    </source>
</reference>
<evidence type="ECO:0000256" key="3">
    <source>
        <dbReference type="ARBA" id="ARBA00022692"/>
    </source>
</evidence>
<dbReference type="Proteomes" id="UP000315636">
    <property type="component" value="Unassembled WGS sequence"/>
</dbReference>
<keyword evidence="3 6" id="KW-0812">Transmembrane</keyword>
<keyword evidence="2" id="KW-1003">Cell membrane</keyword>
<dbReference type="Pfam" id="PF13520">
    <property type="entry name" value="AA_permease_2"/>
    <property type="match status" value="1"/>
</dbReference>
<name>A0A521ELA7_9BACL</name>
<organism evidence="7 8">
    <name type="scientific">Melghirimyces algeriensis</name>
    <dbReference type="NCBI Taxonomy" id="910412"/>
    <lineage>
        <taxon>Bacteria</taxon>
        <taxon>Bacillati</taxon>
        <taxon>Bacillota</taxon>
        <taxon>Bacilli</taxon>
        <taxon>Bacillales</taxon>
        <taxon>Thermoactinomycetaceae</taxon>
        <taxon>Melghirimyces</taxon>
    </lineage>
</organism>
<feature type="transmembrane region" description="Helical" evidence="6">
    <location>
        <begin position="117"/>
        <end position="134"/>
    </location>
</feature>
<comment type="subcellular location">
    <subcellularLocation>
        <location evidence="1">Cell membrane</location>
        <topology evidence="1">Multi-pass membrane protein</topology>
    </subcellularLocation>
</comment>
<feature type="transmembrane region" description="Helical" evidence="6">
    <location>
        <begin position="377"/>
        <end position="406"/>
    </location>
</feature>
<dbReference type="PANTHER" id="PTHR42770:SF13">
    <property type="entry name" value="L-METHIONINE_BRANCHED-CHAIN AMINO ACID EXPORTER YJEH"/>
    <property type="match status" value="1"/>
</dbReference>
<dbReference type="RefSeq" id="WP_142506259.1">
    <property type="nucleotide sequence ID" value="NZ_FXTI01000009.1"/>
</dbReference>
<feature type="transmembrane region" description="Helical" evidence="6">
    <location>
        <begin position="270"/>
        <end position="295"/>
    </location>
</feature>
<feature type="transmembrane region" description="Helical" evidence="6">
    <location>
        <begin position="146"/>
        <end position="167"/>
    </location>
</feature>
<feature type="transmembrane region" description="Helical" evidence="6">
    <location>
        <begin position="343"/>
        <end position="365"/>
    </location>
</feature>
<sequence>MKKSINLSQAIALYISAILGSGVLFLSAGTATEAGPASLLSWLIVVLFSFPLAYTFAFLSKVWPDAGGAATFVRMAFGNHAGNLVGWFYFLTAAVGQVIVSLTGASYAGVAFGLSEWWVAGLALVILLLGGWSNHCGIRVSGKVSLILSSILLFLIVLTIISTIPFIRWDHFQPFLPNGWISVGTAVIMIFWSFFGWEAICNLADRFKDPEKDSVPSAMISAAVIGVVFLLLSWITIGSGTYGDLNSDSAPLGLMIQRSLGLGAQWATSILAFIICTGTVNAFIASLTQLGYALSRDRAFPSWFYHLNPKTNTPTRVVWTVVLFASSGVVLTVLRNIHFTQLLFVPNSLGIVVYIVTMGASLKLFDKFTAPWITGLVSFLLLIVFVPFLGFHLLVPIMVGGMYMLYMSVQKHGKGHLGERKSRDESV</sequence>
<accession>A0A521ELA7</accession>
<dbReference type="InterPro" id="IPR002293">
    <property type="entry name" value="AA/rel_permease1"/>
</dbReference>
<evidence type="ECO:0000256" key="2">
    <source>
        <dbReference type="ARBA" id="ARBA00022475"/>
    </source>
</evidence>
<dbReference type="GO" id="GO:0005886">
    <property type="term" value="C:plasma membrane"/>
    <property type="evidence" value="ECO:0007669"/>
    <property type="project" value="UniProtKB-SubCell"/>
</dbReference>
<evidence type="ECO:0000256" key="6">
    <source>
        <dbReference type="SAM" id="Phobius"/>
    </source>
</evidence>
<dbReference type="OrthoDB" id="178667at2"/>
<proteinExistence type="predicted"/>
<feature type="transmembrane region" description="Helical" evidence="6">
    <location>
        <begin position="7"/>
        <end position="27"/>
    </location>
</feature>
<dbReference type="EMBL" id="FXTI01000009">
    <property type="protein sequence ID" value="SMO84241.1"/>
    <property type="molecule type" value="Genomic_DNA"/>
</dbReference>
<feature type="transmembrane region" description="Helical" evidence="6">
    <location>
        <begin position="179"/>
        <end position="197"/>
    </location>
</feature>
<feature type="transmembrane region" description="Helical" evidence="6">
    <location>
        <begin position="84"/>
        <end position="105"/>
    </location>
</feature>
<evidence type="ECO:0000313" key="7">
    <source>
        <dbReference type="EMBL" id="SMO84241.1"/>
    </source>
</evidence>
<dbReference type="PANTHER" id="PTHR42770">
    <property type="entry name" value="AMINO ACID TRANSPORTER-RELATED"/>
    <property type="match status" value="1"/>
</dbReference>